<organism evidence="1 2">
    <name type="scientific">Orbilia javanica</name>
    <dbReference type="NCBI Taxonomy" id="47235"/>
    <lineage>
        <taxon>Eukaryota</taxon>
        <taxon>Fungi</taxon>
        <taxon>Dikarya</taxon>
        <taxon>Ascomycota</taxon>
        <taxon>Pezizomycotina</taxon>
        <taxon>Orbiliomycetes</taxon>
        <taxon>Orbiliales</taxon>
        <taxon>Orbiliaceae</taxon>
        <taxon>Orbilia</taxon>
    </lineage>
</organism>
<sequence>MTTTESPNMPHYQQEDYRNRFVGRKLLGASSTSAGQGEVLRSHLPRNHRVLRIGDDPPQDFDGWRMTLLIDEHNMIRRIDFY</sequence>
<protein>
    <submittedName>
        <fullName evidence="1">Uncharacterized protein</fullName>
    </submittedName>
</protein>
<dbReference type="AlphaFoldDB" id="A0AAN8RSW0"/>
<reference evidence="1 2" key="1">
    <citation type="submission" date="2019-10" db="EMBL/GenBank/DDBJ databases">
        <authorList>
            <person name="Palmer J.M."/>
        </authorList>
    </citation>
    <scope>NUCLEOTIDE SEQUENCE [LARGE SCALE GENOMIC DNA]</scope>
    <source>
        <strain evidence="1 2">TWF718</strain>
    </source>
</reference>
<name>A0AAN8RSW0_9PEZI</name>
<comment type="caution">
    <text evidence="1">The sequence shown here is derived from an EMBL/GenBank/DDBJ whole genome shotgun (WGS) entry which is preliminary data.</text>
</comment>
<dbReference type="EMBL" id="JAVHNR010000001">
    <property type="protein sequence ID" value="KAK6357601.1"/>
    <property type="molecule type" value="Genomic_DNA"/>
</dbReference>
<gene>
    <name evidence="1" type="ORF">TWF718_001909</name>
</gene>
<keyword evidence="2" id="KW-1185">Reference proteome</keyword>
<accession>A0AAN8RSW0</accession>
<evidence type="ECO:0000313" key="2">
    <source>
        <dbReference type="Proteomes" id="UP001313282"/>
    </source>
</evidence>
<dbReference type="Proteomes" id="UP001313282">
    <property type="component" value="Unassembled WGS sequence"/>
</dbReference>
<evidence type="ECO:0000313" key="1">
    <source>
        <dbReference type="EMBL" id="KAK6357601.1"/>
    </source>
</evidence>
<proteinExistence type="predicted"/>